<keyword evidence="6" id="KW-0597">Phosphoprotein</keyword>
<accession>A0A351TZY4</accession>
<dbReference type="PANTHER" id="PTHR32071:SF116">
    <property type="entry name" value="TRANSCRIPTIONAL REGULATORY PROTEIN GLRR"/>
    <property type="match status" value="1"/>
</dbReference>
<name>A0A351TZY4_9BACT</name>
<dbReference type="PROSITE" id="PS50045">
    <property type="entry name" value="SIGMA54_INTERACT_4"/>
    <property type="match status" value="1"/>
</dbReference>
<dbReference type="FunFam" id="3.40.50.300:FF:000006">
    <property type="entry name" value="DNA-binding transcriptional regulator NtrC"/>
    <property type="match status" value="1"/>
</dbReference>
<evidence type="ECO:0000313" key="7">
    <source>
        <dbReference type="EMBL" id="NLW35516.1"/>
    </source>
</evidence>
<dbReference type="GO" id="GO:0003677">
    <property type="term" value="F:DNA binding"/>
    <property type="evidence" value="ECO:0007669"/>
    <property type="project" value="UniProtKB-KW"/>
</dbReference>
<dbReference type="PROSITE" id="PS00675">
    <property type="entry name" value="SIGMA54_INTERACT_1"/>
    <property type="match status" value="1"/>
</dbReference>
<evidence type="ECO:0000313" key="8">
    <source>
        <dbReference type="Proteomes" id="UP000777265"/>
    </source>
</evidence>
<dbReference type="SUPFAM" id="SSF46689">
    <property type="entry name" value="Homeodomain-like"/>
    <property type="match status" value="1"/>
</dbReference>
<keyword evidence="2" id="KW-0067">ATP-binding</keyword>
<dbReference type="SMART" id="SM00382">
    <property type="entry name" value="AAA"/>
    <property type="match status" value="1"/>
</dbReference>
<dbReference type="InterPro" id="IPR009057">
    <property type="entry name" value="Homeodomain-like_sf"/>
</dbReference>
<dbReference type="Gene3D" id="1.10.8.60">
    <property type="match status" value="1"/>
</dbReference>
<feature type="modified residue" description="4-aspartylphosphate" evidence="6">
    <location>
        <position position="52"/>
    </location>
</feature>
<dbReference type="InterPro" id="IPR001789">
    <property type="entry name" value="Sig_transdc_resp-reg_receiver"/>
</dbReference>
<dbReference type="InterPro" id="IPR011006">
    <property type="entry name" value="CheY-like_superfamily"/>
</dbReference>
<reference evidence="7" key="1">
    <citation type="journal article" date="2020" name="Biotechnol. Biofuels">
        <title>New insights from the biogas microbiome by comprehensive genome-resolved metagenomics of nearly 1600 species originating from multiple anaerobic digesters.</title>
        <authorList>
            <person name="Campanaro S."/>
            <person name="Treu L."/>
            <person name="Rodriguez-R L.M."/>
            <person name="Kovalovszki A."/>
            <person name="Ziels R.M."/>
            <person name="Maus I."/>
            <person name="Zhu X."/>
            <person name="Kougias P.G."/>
            <person name="Basile A."/>
            <person name="Luo G."/>
            <person name="Schluter A."/>
            <person name="Konstantinidis K.T."/>
            <person name="Angelidaki I."/>
        </authorList>
    </citation>
    <scope>NUCLEOTIDE SEQUENCE</scope>
    <source>
        <strain evidence="7">AS06rmzACSIP_7</strain>
    </source>
</reference>
<dbReference type="PROSITE" id="PS00688">
    <property type="entry name" value="SIGMA54_INTERACT_3"/>
    <property type="match status" value="1"/>
</dbReference>
<dbReference type="EMBL" id="JAAYEE010000138">
    <property type="protein sequence ID" value="NLW35516.1"/>
    <property type="molecule type" value="Genomic_DNA"/>
</dbReference>
<dbReference type="CDD" id="cd00009">
    <property type="entry name" value="AAA"/>
    <property type="match status" value="1"/>
</dbReference>
<keyword evidence="3" id="KW-0805">Transcription regulation</keyword>
<dbReference type="Gene3D" id="1.10.10.60">
    <property type="entry name" value="Homeodomain-like"/>
    <property type="match status" value="1"/>
</dbReference>
<keyword evidence="5" id="KW-0804">Transcription</keyword>
<dbReference type="Pfam" id="PF00072">
    <property type="entry name" value="Response_reg"/>
    <property type="match status" value="1"/>
</dbReference>
<dbReference type="SUPFAM" id="SSF52540">
    <property type="entry name" value="P-loop containing nucleoside triphosphate hydrolases"/>
    <property type="match status" value="1"/>
</dbReference>
<dbReference type="AlphaFoldDB" id="A0A351TZY4"/>
<dbReference type="Gene3D" id="3.40.50.300">
    <property type="entry name" value="P-loop containing nucleotide triphosphate hydrolases"/>
    <property type="match status" value="1"/>
</dbReference>
<evidence type="ECO:0000256" key="6">
    <source>
        <dbReference type="PROSITE-ProRule" id="PRU00169"/>
    </source>
</evidence>
<dbReference type="InterPro" id="IPR025944">
    <property type="entry name" value="Sigma_54_int_dom_CS"/>
</dbReference>
<dbReference type="STRING" id="909663.GCA_000512235_01251"/>
<dbReference type="InterPro" id="IPR025943">
    <property type="entry name" value="Sigma_54_int_dom_ATP-bd_2"/>
</dbReference>
<gene>
    <name evidence="7" type="ORF">GXY80_08570</name>
</gene>
<organism evidence="7 8">
    <name type="scientific">Syntrophorhabdus aromaticivorans</name>
    <dbReference type="NCBI Taxonomy" id="328301"/>
    <lineage>
        <taxon>Bacteria</taxon>
        <taxon>Pseudomonadati</taxon>
        <taxon>Thermodesulfobacteriota</taxon>
        <taxon>Syntrophorhabdia</taxon>
        <taxon>Syntrophorhabdales</taxon>
        <taxon>Syntrophorhabdaceae</taxon>
        <taxon>Syntrophorhabdus</taxon>
    </lineage>
</organism>
<comment type="caution">
    <text evidence="7">The sequence shown here is derived from an EMBL/GenBank/DDBJ whole genome shotgun (WGS) entry which is preliminary data.</text>
</comment>
<dbReference type="InterPro" id="IPR003593">
    <property type="entry name" value="AAA+_ATPase"/>
</dbReference>
<dbReference type="GO" id="GO:0000160">
    <property type="term" value="P:phosphorelay signal transduction system"/>
    <property type="evidence" value="ECO:0007669"/>
    <property type="project" value="InterPro"/>
</dbReference>
<dbReference type="Gene3D" id="3.40.50.2300">
    <property type="match status" value="1"/>
</dbReference>
<keyword evidence="1" id="KW-0547">Nucleotide-binding</keyword>
<dbReference type="InterPro" id="IPR027417">
    <property type="entry name" value="P-loop_NTPase"/>
</dbReference>
<keyword evidence="4" id="KW-0238">DNA-binding</keyword>
<dbReference type="InterPro" id="IPR058031">
    <property type="entry name" value="AAA_lid_NorR"/>
</dbReference>
<sequence>MAKILVVDDDRNIVELLQIRLETAGYDVVTAFDEEEAIERTREQMIDLAIVDLQLVRTDGISLMEDLHLIIPRMPVIILTAYGSIESAVEAIKRGAYSYLTKPFEPQELFFQIQKAMENRRLASEIERLKGLLEEKYSFPNIVARSEKMQKILEEISRIAKTDSTVLLLGESGTGKDLIAKAIHLASDRKDKPFVAINCAALPEPLLESNLFGHEKGAFSGAIRSVRGLFLQAHEGTIFLDEIGDMPLSIQAKILRVLQEKQFYPVGSEKLIEVDVRIIVATNKDLEEQVKQGLFREDLYYRVHVIPIRLPPLRERKEAIPELVERFLKKFSSQAKKDIKGLTPQAMQKLMLYDWPGNVRELENVIEYAVAMTDKEFVTEDLILQTKGVVSQEPLKPLKEAKDAFEKSYLIYILEICKGNVTEAAKLAGKYRADFYILLKKHNLRVEDFKK</sequence>
<dbReference type="SUPFAM" id="SSF52172">
    <property type="entry name" value="CheY-like"/>
    <property type="match status" value="1"/>
</dbReference>
<dbReference type="PROSITE" id="PS00676">
    <property type="entry name" value="SIGMA54_INTERACT_2"/>
    <property type="match status" value="1"/>
</dbReference>
<evidence type="ECO:0000256" key="1">
    <source>
        <dbReference type="ARBA" id="ARBA00022741"/>
    </source>
</evidence>
<evidence type="ECO:0000256" key="2">
    <source>
        <dbReference type="ARBA" id="ARBA00022840"/>
    </source>
</evidence>
<dbReference type="InterPro" id="IPR025662">
    <property type="entry name" value="Sigma_54_int_dom_ATP-bd_1"/>
</dbReference>
<proteinExistence type="predicted"/>
<dbReference type="PROSITE" id="PS50110">
    <property type="entry name" value="RESPONSE_REGULATORY"/>
    <property type="match status" value="1"/>
</dbReference>
<dbReference type="Pfam" id="PF25601">
    <property type="entry name" value="AAA_lid_14"/>
    <property type="match status" value="1"/>
</dbReference>
<evidence type="ECO:0000256" key="5">
    <source>
        <dbReference type="ARBA" id="ARBA00023163"/>
    </source>
</evidence>
<dbReference type="PANTHER" id="PTHR32071">
    <property type="entry name" value="TRANSCRIPTIONAL REGULATORY PROTEIN"/>
    <property type="match status" value="1"/>
</dbReference>
<reference evidence="7" key="2">
    <citation type="submission" date="2020-01" db="EMBL/GenBank/DDBJ databases">
        <authorList>
            <person name="Campanaro S."/>
        </authorList>
    </citation>
    <scope>NUCLEOTIDE SEQUENCE</scope>
    <source>
        <strain evidence="7">AS06rmzACSIP_7</strain>
    </source>
</reference>
<evidence type="ECO:0000256" key="3">
    <source>
        <dbReference type="ARBA" id="ARBA00023015"/>
    </source>
</evidence>
<dbReference type="GO" id="GO:0006355">
    <property type="term" value="P:regulation of DNA-templated transcription"/>
    <property type="evidence" value="ECO:0007669"/>
    <property type="project" value="InterPro"/>
</dbReference>
<dbReference type="GO" id="GO:0005524">
    <property type="term" value="F:ATP binding"/>
    <property type="evidence" value="ECO:0007669"/>
    <property type="project" value="UniProtKB-KW"/>
</dbReference>
<dbReference type="InterPro" id="IPR002078">
    <property type="entry name" value="Sigma_54_int"/>
</dbReference>
<dbReference type="Pfam" id="PF00158">
    <property type="entry name" value="Sigma54_activat"/>
    <property type="match status" value="1"/>
</dbReference>
<dbReference type="SMART" id="SM00448">
    <property type="entry name" value="REC"/>
    <property type="match status" value="1"/>
</dbReference>
<dbReference type="Proteomes" id="UP000777265">
    <property type="component" value="Unassembled WGS sequence"/>
</dbReference>
<evidence type="ECO:0000256" key="4">
    <source>
        <dbReference type="ARBA" id="ARBA00023125"/>
    </source>
</evidence>
<protein>
    <submittedName>
        <fullName evidence="7">Sigma-54-dependent Fis family transcriptional regulator</fullName>
    </submittedName>
</protein>